<keyword evidence="7 10" id="KW-0238">DNA-binding</keyword>
<comment type="subunit">
    <text evidence="9 10">Homodimer, forms a heterotetramer with a Cas2 homodimer.</text>
</comment>
<evidence type="ECO:0000256" key="7">
    <source>
        <dbReference type="ARBA" id="ARBA00023125"/>
    </source>
</evidence>
<dbReference type="GO" id="GO:0043571">
    <property type="term" value="P:maintenance of CRISPR repeat elements"/>
    <property type="evidence" value="ECO:0007669"/>
    <property type="project" value="UniProtKB-UniRule"/>
</dbReference>
<keyword evidence="6 10" id="KW-0051">Antiviral defense</keyword>
<dbReference type="HAMAP" id="MF_01470">
    <property type="entry name" value="Cas1"/>
    <property type="match status" value="1"/>
</dbReference>
<evidence type="ECO:0000256" key="5">
    <source>
        <dbReference type="ARBA" id="ARBA00022842"/>
    </source>
</evidence>
<protein>
    <recommendedName>
        <fullName evidence="10">CRISPR-associated endonuclease Cas1</fullName>
        <ecNumber evidence="10">3.1.-.-</ecNumber>
    </recommendedName>
</protein>
<dbReference type="PANTHER" id="PTHR34353:SF2">
    <property type="entry name" value="CRISPR-ASSOCIATED ENDONUCLEASE CAS1 1"/>
    <property type="match status" value="1"/>
</dbReference>
<proteinExistence type="inferred from homology"/>
<dbReference type="Gene3D" id="3.100.10.20">
    <property type="entry name" value="CRISPR-associated endonuclease Cas1, N-terminal domain"/>
    <property type="match status" value="1"/>
</dbReference>
<dbReference type="InterPro" id="IPR050646">
    <property type="entry name" value="Cas1"/>
</dbReference>
<keyword evidence="12" id="KW-1185">Reference proteome</keyword>
<dbReference type="InterPro" id="IPR019855">
    <property type="entry name" value="CRISPR-assoc_Cas1_NMENI"/>
</dbReference>
<accession>A0A371ARZ7</accession>
<dbReference type="NCBIfam" id="TIGR00287">
    <property type="entry name" value="cas1"/>
    <property type="match status" value="1"/>
</dbReference>
<reference evidence="11 12" key="1">
    <citation type="submission" date="2018-07" db="EMBL/GenBank/DDBJ databases">
        <title>Anaerosacharophilus polymeroproducens gen. nov. sp. nov., an anaerobic bacterium isolated from salt field.</title>
        <authorList>
            <person name="Kim W."/>
            <person name="Yang S.-H."/>
            <person name="Oh J."/>
            <person name="Lee J.-H."/>
            <person name="Kwon K.K."/>
        </authorList>
    </citation>
    <scope>NUCLEOTIDE SEQUENCE [LARGE SCALE GENOMIC DNA]</scope>
    <source>
        <strain evidence="11 12">MCWD5</strain>
    </source>
</reference>
<dbReference type="InterPro" id="IPR042206">
    <property type="entry name" value="CRISPR-assoc_Cas1_C"/>
</dbReference>
<dbReference type="NCBIfam" id="TIGR03639">
    <property type="entry name" value="cas1_NMENI"/>
    <property type="match status" value="1"/>
</dbReference>
<sequence length="291" mass="34145">MSWRIVVISNRAKLDFKMDYIVIRKEEVTTKIHLSEISVLLIESTAVSITVSLLCELNKRKVKVIFCDEKRNPCSELISYYGSHDTSMKVRKQIEWDDAIKKLVWTEIVTEKIRKQQELLEFQGKDEHNLLKQYIKQVEIGDTTNREGHAAKVYFNALFGMEFTRTLDIPLNAALNYGYGIILSTFNREIVANGYITQLGLFHNNMFNQFNLGSDLMEPYRILVDKMVLLMRPDKFENEEKMQIVDLLNQEVFIDGKRNYINNAIKIYCRSIFDALNENDISLIRFYRNEL</sequence>
<evidence type="ECO:0000256" key="8">
    <source>
        <dbReference type="ARBA" id="ARBA00023211"/>
    </source>
</evidence>
<evidence type="ECO:0000313" key="12">
    <source>
        <dbReference type="Proteomes" id="UP000255036"/>
    </source>
</evidence>
<dbReference type="AlphaFoldDB" id="A0A371ARZ7"/>
<dbReference type="GO" id="GO:0051607">
    <property type="term" value="P:defense response to virus"/>
    <property type="evidence" value="ECO:0007669"/>
    <property type="project" value="UniProtKB-UniRule"/>
</dbReference>
<keyword evidence="5 10" id="KW-0460">Magnesium</keyword>
<dbReference type="RefSeq" id="WP_115483431.1">
    <property type="nucleotide sequence ID" value="NZ_QRCT01000050.1"/>
</dbReference>
<gene>
    <name evidence="10 11" type="primary">cas1</name>
    <name evidence="11" type="ORF">DWV06_17165</name>
</gene>
<keyword evidence="1 10" id="KW-0540">Nuclease</keyword>
<keyword evidence="4 10" id="KW-0378">Hydrolase</keyword>
<evidence type="ECO:0000313" key="11">
    <source>
        <dbReference type="EMBL" id="RDU22250.1"/>
    </source>
</evidence>
<evidence type="ECO:0000256" key="3">
    <source>
        <dbReference type="ARBA" id="ARBA00022759"/>
    </source>
</evidence>
<keyword evidence="8 10" id="KW-0464">Manganese</keyword>
<dbReference type="Pfam" id="PF01867">
    <property type="entry name" value="Cas_Cas1"/>
    <property type="match status" value="1"/>
</dbReference>
<evidence type="ECO:0000256" key="2">
    <source>
        <dbReference type="ARBA" id="ARBA00022723"/>
    </source>
</evidence>
<dbReference type="GO" id="GO:0016787">
    <property type="term" value="F:hydrolase activity"/>
    <property type="evidence" value="ECO:0007669"/>
    <property type="project" value="UniProtKB-KW"/>
</dbReference>
<feature type="binding site" evidence="10">
    <location>
        <position position="203"/>
    </location>
    <ligand>
        <name>Mn(2+)</name>
        <dbReference type="ChEBI" id="CHEBI:29035"/>
    </ligand>
</feature>
<dbReference type="Gene3D" id="1.20.120.920">
    <property type="entry name" value="CRISPR-associated endonuclease Cas1, C-terminal domain"/>
    <property type="match status" value="1"/>
</dbReference>
<comment type="cofactor">
    <cofactor evidence="10">
        <name>Mg(2+)</name>
        <dbReference type="ChEBI" id="CHEBI:18420"/>
    </cofactor>
    <cofactor evidence="10">
        <name>Mn(2+)</name>
        <dbReference type="ChEBI" id="CHEBI:29035"/>
    </cofactor>
</comment>
<organism evidence="11 12">
    <name type="scientific">Anaerosacchariphilus polymeriproducens</name>
    <dbReference type="NCBI Taxonomy" id="1812858"/>
    <lineage>
        <taxon>Bacteria</taxon>
        <taxon>Bacillati</taxon>
        <taxon>Bacillota</taxon>
        <taxon>Clostridia</taxon>
        <taxon>Lachnospirales</taxon>
        <taxon>Lachnospiraceae</taxon>
        <taxon>Anaerosacchariphilus</taxon>
    </lineage>
</organism>
<dbReference type="GO" id="GO:0004520">
    <property type="term" value="F:DNA endonuclease activity"/>
    <property type="evidence" value="ECO:0007669"/>
    <property type="project" value="InterPro"/>
</dbReference>
<comment type="caution">
    <text evidence="11">The sequence shown here is derived from an EMBL/GenBank/DDBJ whole genome shotgun (WGS) entry which is preliminary data.</text>
</comment>
<keyword evidence="2 10" id="KW-0479">Metal-binding</keyword>
<dbReference type="InterPro" id="IPR042211">
    <property type="entry name" value="CRISPR-assoc_Cas1_N"/>
</dbReference>
<feature type="binding site" evidence="10">
    <location>
        <position position="218"/>
    </location>
    <ligand>
        <name>Mn(2+)</name>
        <dbReference type="ChEBI" id="CHEBI:29035"/>
    </ligand>
</feature>
<dbReference type="OrthoDB" id="9803119at2"/>
<evidence type="ECO:0000256" key="6">
    <source>
        <dbReference type="ARBA" id="ARBA00023118"/>
    </source>
</evidence>
<evidence type="ECO:0000256" key="4">
    <source>
        <dbReference type="ARBA" id="ARBA00022801"/>
    </source>
</evidence>
<dbReference type="EMBL" id="QRCT01000050">
    <property type="protein sequence ID" value="RDU22250.1"/>
    <property type="molecule type" value="Genomic_DNA"/>
</dbReference>
<comment type="function">
    <text evidence="10">CRISPR (clustered regularly interspaced short palindromic repeat), is an adaptive immune system that provides protection against mobile genetic elements (viruses, transposable elements and conjugative plasmids). CRISPR clusters contain spacers, sequences complementary to antecedent mobile elements, and target invading nucleic acids. CRISPR clusters are transcribed and processed into CRISPR RNA (crRNA). Acts as a dsDNA endonuclease. Involved in the integration of spacer DNA into the CRISPR cassette.</text>
</comment>
<dbReference type="EC" id="3.1.-.-" evidence="10"/>
<keyword evidence="3 10" id="KW-0255">Endonuclease</keyword>
<dbReference type="GO" id="GO:0003677">
    <property type="term" value="F:DNA binding"/>
    <property type="evidence" value="ECO:0007669"/>
    <property type="project" value="UniProtKB-KW"/>
</dbReference>
<dbReference type="PANTHER" id="PTHR34353">
    <property type="entry name" value="CRISPR-ASSOCIATED ENDONUCLEASE CAS1 1"/>
    <property type="match status" value="1"/>
</dbReference>
<dbReference type="GO" id="GO:0046872">
    <property type="term" value="F:metal ion binding"/>
    <property type="evidence" value="ECO:0007669"/>
    <property type="project" value="UniProtKB-UniRule"/>
</dbReference>
<evidence type="ECO:0000256" key="10">
    <source>
        <dbReference type="HAMAP-Rule" id="MF_01470"/>
    </source>
</evidence>
<evidence type="ECO:0000256" key="9">
    <source>
        <dbReference type="ARBA" id="ARBA00038592"/>
    </source>
</evidence>
<feature type="binding site" evidence="10">
    <location>
        <position position="147"/>
    </location>
    <ligand>
        <name>Mn(2+)</name>
        <dbReference type="ChEBI" id="CHEBI:29035"/>
    </ligand>
</feature>
<dbReference type="Proteomes" id="UP000255036">
    <property type="component" value="Unassembled WGS sequence"/>
</dbReference>
<name>A0A371ARZ7_9FIRM</name>
<evidence type="ECO:0000256" key="1">
    <source>
        <dbReference type="ARBA" id="ARBA00022722"/>
    </source>
</evidence>
<dbReference type="InterPro" id="IPR002729">
    <property type="entry name" value="CRISPR-assoc_Cas1"/>
</dbReference>
<comment type="similarity">
    <text evidence="10">Belongs to the CRISPR-associated endonuclease Cas1 family.</text>
</comment>